<comment type="subcellular location">
    <subcellularLocation>
        <location evidence="1">Cell outer membrane</location>
    </subcellularLocation>
</comment>
<reference evidence="8 9" key="1">
    <citation type="submission" date="2023-04" db="EMBL/GenBank/DDBJ databases">
        <title>Draft genome sequence of acteroides sedimenti strain YN3PY1.</title>
        <authorList>
            <person name="Yoshida N."/>
        </authorList>
    </citation>
    <scope>NUCLEOTIDE SEQUENCE [LARGE SCALE GENOMIC DNA]</scope>
    <source>
        <strain evidence="8 9">YN3PY1</strain>
    </source>
</reference>
<keyword evidence="3" id="KW-0732">Signal</keyword>
<evidence type="ECO:0000256" key="2">
    <source>
        <dbReference type="ARBA" id="ARBA00006275"/>
    </source>
</evidence>
<keyword evidence="4" id="KW-0472">Membrane</keyword>
<feature type="domain" description="SusD-like N-terminal" evidence="7">
    <location>
        <begin position="77"/>
        <end position="211"/>
    </location>
</feature>
<evidence type="ECO:0000256" key="4">
    <source>
        <dbReference type="ARBA" id="ARBA00023136"/>
    </source>
</evidence>
<dbReference type="Pfam" id="PF14322">
    <property type="entry name" value="SusD-like_3"/>
    <property type="match status" value="1"/>
</dbReference>
<evidence type="ECO:0000313" key="9">
    <source>
        <dbReference type="Proteomes" id="UP001496674"/>
    </source>
</evidence>
<keyword evidence="9" id="KW-1185">Reference proteome</keyword>
<organism evidence="8 9">
    <name type="scientific">Bacteroides sedimenti</name>
    <dbReference type="NCBI Taxonomy" id="2136147"/>
    <lineage>
        <taxon>Bacteria</taxon>
        <taxon>Pseudomonadati</taxon>
        <taxon>Bacteroidota</taxon>
        <taxon>Bacteroidia</taxon>
        <taxon>Bacteroidales</taxon>
        <taxon>Bacteroidaceae</taxon>
        <taxon>Bacteroides</taxon>
    </lineage>
</organism>
<dbReference type="InterPro" id="IPR033985">
    <property type="entry name" value="SusD-like_N"/>
</dbReference>
<evidence type="ECO:0000256" key="5">
    <source>
        <dbReference type="ARBA" id="ARBA00023237"/>
    </source>
</evidence>
<evidence type="ECO:0000256" key="3">
    <source>
        <dbReference type="ARBA" id="ARBA00022729"/>
    </source>
</evidence>
<gene>
    <name evidence="8" type="ORF">BSYN_24540</name>
</gene>
<evidence type="ECO:0000259" key="7">
    <source>
        <dbReference type="Pfam" id="PF14322"/>
    </source>
</evidence>
<sequence length="616" mass="69654">MGCTELLDTAPNDRISQNVMWSTEDLVDQGVIGVYYSLQRPINGNQIIGSSADIGYYGFEGYGMTGQGEYGLDNLFTAGVNPGNTRFAFHWRWSYSGIHRANAAIAQIPKAPIKEEKKARLIAECKILRAFFYMRLNEIYGREGLGVPLYTEPVNPSDLTRGQSPEADVWRQIIQDLTDAINEPNLKNNDIKGEGRVSRGAAYTLRGRAYLLTKEYAKAAADFAEVSKQGYGLYSNYKNLFKVAQERCEEMIMSVQYIEDPTGYGTGIQKFTAAFQQGSQDSRGCWTDLQVTPALVNLYEVVLDANTVKPFKWEDYFANWNEISGDGTTTANRKIYFLRDSKINGQEISATLVSKPVNNELAKLPTNIQALYLPEGNEARLKKAYENRDPRLAMNVVTPYANFYGVNSNSTAAGWYTYRFPVAGKYYFDQTNAEPNANKNLPASYYTSGSCNAQAEFKYINRKFVGEGLEYLRREQNPVDEPIIRYADVLLMWAEALVELNDLQGAMAKVKLVRDRAGVPTMAASFADQVTARNYVRDERRRELVGEGVNFFDEMRWKTLKETKYNQVNAQHAWGGTENTGGTTYQWPGDFFYTWPVPRTEVEMNPNLTKTPGWIY</sequence>
<dbReference type="InterPro" id="IPR012944">
    <property type="entry name" value="SusD_RagB_dom"/>
</dbReference>
<evidence type="ECO:0000313" key="8">
    <source>
        <dbReference type="EMBL" id="BEH00190.1"/>
    </source>
</evidence>
<protein>
    <recommendedName>
        <fullName evidence="10">RagB/SusD family nutrient uptake outer membrane protein</fullName>
    </recommendedName>
</protein>
<dbReference type="Pfam" id="PF07980">
    <property type="entry name" value="SusD_RagB"/>
    <property type="match status" value="1"/>
</dbReference>
<feature type="domain" description="RagB/SusD" evidence="6">
    <location>
        <begin position="250"/>
        <end position="614"/>
    </location>
</feature>
<keyword evidence="5" id="KW-0998">Cell outer membrane</keyword>
<comment type="similarity">
    <text evidence="2">Belongs to the SusD family.</text>
</comment>
<dbReference type="EMBL" id="AP028055">
    <property type="protein sequence ID" value="BEH00190.1"/>
    <property type="molecule type" value="Genomic_DNA"/>
</dbReference>
<evidence type="ECO:0000256" key="1">
    <source>
        <dbReference type="ARBA" id="ARBA00004442"/>
    </source>
</evidence>
<dbReference type="SUPFAM" id="SSF48452">
    <property type="entry name" value="TPR-like"/>
    <property type="match status" value="1"/>
</dbReference>
<accession>A0ABN6Z7L5</accession>
<proteinExistence type="inferred from homology"/>
<name>A0ABN6Z7L5_9BACE</name>
<evidence type="ECO:0008006" key="10">
    <source>
        <dbReference type="Google" id="ProtNLM"/>
    </source>
</evidence>
<dbReference type="Gene3D" id="1.25.40.390">
    <property type="match status" value="1"/>
</dbReference>
<evidence type="ECO:0000259" key="6">
    <source>
        <dbReference type="Pfam" id="PF07980"/>
    </source>
</evidence>
<dbReference type="InterPro" id="IPR011990">
    <property type="entry name" value="TPR-like_helical_dom_sf"/>
</dbReference>
<dbReference type="Proteomes" id="UP001496674">
    <property type="component" value="Chromosome"/>
</dbReference>